<protein>
    <recommendedName>
        <fullName evidence="3">RING-type E3 ubiquitin transferase</fullName>
        <ecNumber evidence="3">2.3.2.27</ecNumber>
    </recommendedName>
</protein>
<evidence type="ECO:0000256" key="9">
    <source>
        <dbReference type="ARBA" id="ARBA00023136"/>
    </source>
</evidence>
<sequence>MVTYCYRLPRLLLDSDITVPPTNGNETSGFYHGDSNFDSNMVIILAALLIALICARAKLNRPFVGLKKEALSKIPVAVYEPGLRIPATDCPICLGEFVEGEDIRIFPRCNHGFHVKCIDKWLVLHSSCPNCRQPLIEHSMSGDAERVRVQIS</sequence>
<feature type="domain" description="RING-type" evidence="13">
    <location>
        <begin position="90"/>
        <end position="132"/>
    </location>
</feature>
<evidence type="ECO:0000256" key="8">
    <source>
        <dbReference type="ARBA" id="ARBA00022989"/>
    </source>
</evidence>
<dbReference type="SMART" id="SM00184">
    <property type="entry name" value="RING"/>
    <property type="match status" value="1"/>
</dbReference>
<evidence type="ECO:0000256" key="4">
    <source>
        <dbReference type="ARBA" id="ARBA00022679"/>
    </source>
</evidence>
<evidence type="ECO:0000256" key="6">
    <source>
        <dbReference type="ARBA" id="ARBA00022723"/>
    </source>
</evidence>
<feature type="transmembrane region" description="Helical" evidence="12">
    <location>
        <begin position="41"/>
        <end position="59"/>
    </location>
</feature>
<keyword evidence="6" id="KW-0479">Metal-binding</keyword>
<evidence type="ECO:0000313" key="15">
    <source>
        <dbReference type="Proteomes" id="UP001318860"/>
    </source>
</evidence>
<dbReference type="Pfam" id="PF13639">
    <property type="entry name" value="zf-RING_2"/>
    <property type="match status" value="1"/>
</dbReference>
<reference evidence="14 15" key="1">
    <citation type="journal article" date="2021" name="Comput. Struct. Biotechnol. J.">
        <title>De novo genome assembly of the potent medicinal plant Rehmannia glutinosa using nanopore technology.</title>
        <authorList>
            <person name="Ma L."/>
            <person name="Dong C."/>
            <person name="Song C."/>
            <person name="Wang X."/>
            <person name="Zheng X."/>
            <person name="Niu Y."/>
            <person name="Chen S."/>
            <person name="Feng W."/>
        </authorList>
    </citation>
    <scope>NUCLEOTIDE SEQUENCE [LARGE SCALE GENOMIC DNA]</scope>
    <source>
        <strain evidence="14">DH-2019</strain>
    </source>
</reference>
<dbReference type="Proteomes" id="UP001318860">
    <property type="component" value="Unassembled WGS sequence"/>
</dbReference>
<keyword evidence="9 12" id="KW-0472">Membrane</keyword>
<accession>A0ABR0UIQ0</accession>
<evidence type="ECO:0000256" key="5">
    <source>
        <dbReference type="ARBA" id="ARBA00022692"/>
    </source>
</evidence>
<comment type="subcellular location">
    <subcellularLocation>
        <location evidence="2">Membrane</location>
        <topology evidence="2">Single-pass membrane protein</topology>
    </subcellularLocation>
</comment>
<evidence type="ECO:0000256" key="2">
    <source>
        <dbReference type="ARBA" id="ARBA00004167"/>
    </source>
</evidence>
<dbReference type="InterPro" id="IPR001841">
    <property type="entry name" value="Znf_RING"/>
</dbReference>
<keyword evidence="11" id="KW-0863">Zinc-finger</keyword>
<dbReference type="EMBL" id="JABTTQ020002745">
    <property type="protein sequence ID" value="KAK6122172.1"/>
    <property type="molecule type" value="Genomic_DNA"/>
</dbReference>
<evidence type="ECO:0000256" key="11">
    <source>
        <dbReference type="PROSITE-ProRule" id="PRU00175"/>
    </source>
</evidence>
<proteinExistence type="inferred from homology"/>
<comment type="caution">
    <text evidence="14">The sequence shown here is derived from an EMBL/GenBank/DDBJ whole genome shotgun (WGS) entry which is preliminary data.</text>
</comment>
<evidence type="ECO:0000256" key="7">
    <source>
        <dbReference type="ARBA" id="ARBA00022833"/>
    </source>
</evidence>
<organism evidence="14 15">
    <name type="scientific">Rehmannia glutinosa</name>
    <name type="common">Chinese foxglove</name>
    <dbReference type="NCBI Taxonomy" id="99300"/>
    <lineage>
        <taxon>Eukaryota</taxon>
        <taxon>Viridiplantae</taxon>
        <taxon>Streptophyta</taxon>
        <taxon>Embryophyta</taxon>
        <taxon>Tracheophyta</taxon>
        <taxon>Spermatophyta</taxon>
        <taxon>Magnoliopsida</taxon>
        <taxon>eudicotyledons</taxon>
        <taxon>Gunneridae</taxon>
        <taxon>Pentapetalae</taxon>
        <taxon>asterids</taxon>
        <taxon>lamiids</taxon>
        <taxon>Lamiales</taxon>
        <taxon>Orobanchaceae</taxon>
        <taxon>Rehmannieae</taxon>
        <taxon>Rehmannia</taxon>
    </lineage>
</organism>
<dbReference type="Gene3D" id="3.30.40.10">
    <property type="entry name" value="Zinc/RING finger domain, C3HC4 (zinc finger)"/>
    <property type="match status" value="1"/>
</dbReference>
<dbReference type="EC" id="2.3.2.27" evidence="3"/>
<keyword evidence="15" id="KW-1185">Reference proteome</keyword>
<evidence type="ECO:0000256" key="3">
    <source>
        <dbReference type="ARBA" id="ARBA00012483"/>
    </source>
</evidence>
<dbReference type="PANTHER" id="PTHR46905">
    <property type="entry name" value="RING-H2 FINGER PROTEIN ATL78"/>
    <property type="match status" value="1"/>
</dbReference>
<dbReference type="PROSITE" id="PS50089">
    <property type="entry name" value="ZF_RING_2"/>
    <property type="match status" value="1"/>
</dbReference>
<gene>
    <name evidence="14" type="ORF">DH2020_044083</name>
</gene>
<evidence type="ECO:0000256" key="10">
    <source>
        <dbReference type="ARBA" id="ARBA00024209"/>
    </source>
</evidence>
<dbReference type="CDD" id="cd16461">
    <property type="entry name" value="RING-H2_EL5-like"/>
    <property type="match status" value="1"/>
</dbReference>
<dbReference type="SUPFAM" id="SSF57850">
    <property type="entry name" value="RING/U-box"/>
    <property type="match status" value="1"/>
</dbReference>
<comment type="catalytic activity">
    <reaction evidence="1">
        <text>S-ubiquitinyl-[E2 ubiquitin-conjugating enzyme]-L-cysteine + [acceptor protein]-L-lysine = [E2 ubiquitin-conjugating enzyme]-L-cysteine + N(6)-ubiquitinyl-[acceptor protein]-L-lysine.</text>
        <dbReference type="EC" id="2.3.2.27"/>
    </reaction>
</comment>
<name>A0ABR0UIQ0_REHGL</name>
<comment type="similarity">
    <text evidence="10">Belongs to the RING-type zinc finger family. ATL subfamily.</text>
</comment>
<keyword evidence="8 12" id="KW-1133">Transmembrane helix</keyword>
<evidence type="ECO:0000259" key="13">
    <source>
        <dbReference type="PROSITE" id="PS50089"/>
    </source>
</evidence>
<keyword evidence="4" id="KW-0808">Transferase</keyword>
<keyword evidence="7" id="KW-0862">Zinc</keyword>
<evidence type="ECO:0000256" key="1">
    <source>
        <dbReference type="ARBA" id="ARBA00000900"/>
    </source>
</evidence>
<evidence type="ECO:0000256" key="12">
    <source>
        <dbReference type="SAM" id="Phobius"/>
    </source>
</evidence>
<evidence type="ECO:0000313" key="14">
    <source>
        <dbReference type="EMBL" id="KAK6122172.1"/>
    </source>
</evidence>
<dbReference type="InterPro" id="IPR013083">
    <property type="entry name" value="Znf_RING/FYVE/PHD"/>
</dbReference>
<keyword evidence="5 12" id="KW-0812">Transmembrane</keyword>
<dbReference type="InterPro" id="IPR044602">
    <property type="entry name" value="ATL10/ATL72-79-like"/>
</dbReference>
<dbReference type="PANTHER" id="PTHR46905:SF21">
    <property type="entry name" value="RING-TYPE E3 UBIQUITIN TRANSFERASE"/>
    <property type="match status" value="1"/>
</dbReference>